<evidence type="ECO:0000313" key="2">
    <source>
        <dbReference type="EMBL" id="CAB1448418.1"/>
    </source>
</evidence>
<gene>
    <name evidence="2" type="ORF">PLEPLA_LOCUS36072</name>
</gene>
<accession>A0A9N7Z3B4</accession>
<comment type="caution">
    <text evidence="2">The sequence shown here is derived from an EMBL/GenBank/DDBJ whole genome shotgun (WGS) entry which is preliminary data.</text>
</comment>
<dbReference type="Proteomes" id="UP001153269">
    <property type="component" value="Unassembled WGS sequence"/>
</dbReference>
<dbReference type="AlphaFoldDB" id="A0A9N7Z3B4"/>
<proteinExistence type="predicted"/>
<evidence type="ECO:0000313" key="3">
    <source>
        <dbReference type="Proteomes" id="UP001153269"/>
    </source>
</evidence>
<name>A0A9N7Z3B4_PLEPL</name>
<protein>
    <submittedName>
        <fullName evidence="2">Uncharacterized protein</fullName>
    </submittedName>
</protein>
<feature type="compositionally biased region" description="Polar residues" evidence="1">
    <location>
        <begin position="1"/>
        <end position="20"/>
    </location>
</feature>
<dbReference type="EMBL" id="CADEAL010003977">
    <property type="protein sequence ID" value="CAB1448418.1"/>
    <property type="molecule type" value="Genomic_DNA"/>
</dbReference>
<organism evidence="2 3">
    <name type="scientific">Pleuronectes platessa</name>
    <name type="common">European plaice</name>
    <dbReference type="NCBI Taxonomy" id="8262"/>
    <lineage>
        <taxon>Eukaryota</taxon>
        <taxon>Metazoa</taxon>
        <taxon>Chordata</taxon>
        <taxon>Craniata</taxon>
        <taxon>Vertebrata</taxon>
        <taxon>Euteleostomi</taxon>
        <taxon>Actinopterygii</taxon>
        <taxon>Neopterygii</taxon>
        <taxon>Teleostei</taxon>
        <taxon>Neoteleostei</taxon>
        <taxon>Acanthomorphata</taxon>
        <taxon>Carangaria</taxon>
        <taxon>Pleuronectiformes</taxon>
        <taxon>Pleuronectoidei</taxon>
        <taxon>Pleuronectidae</taxon>
        <taxon>Pleuronectes</taxon>
    </lineage>
</organism>
<evidence type="ECO:0000256" key="1">
    <source>
        <dbReference type="SAM" id="MobiDB-lite"/>
    </source>
</evidence>
<sequence>MSEQVLARSSSFSPQTSSLRPEQRSSRAGAVCVRTGGNTSVRGRGLRVINEVKAICQAQQGRPCCRPTNHRPPARVRGSRKVEIELTLSSWSWKMSHEQLLCE</sequence>
<feature type="region of interest" description="Disordered" evidence="1">
    <location>
        <begin position="1"/>
        <end position="30"/>
    </location>
</feature>
<keyword evidence="3" id="KW-1185">Reference proteome</keyword>
<reference evidence="2" key="1">
    <citation type="submission" date="2020-03" db="EMBL/GenBank/DDBJ databases">
        <authorList>
            <person name="Weist P."/>
        </authorList>
    </citation>
    <scope>NUCLEOTIDE SEQUENCE</scope>
</reference>